<evidence type="ECO:0008006" key="4">
    <source>
        <dbReference type="Google" id="ProtNLM"/>
    </source>
</evidence>
<protein>
    <recommendedName>
        <fullName evidence="4">Imelysin</fullName>
    </recommendedName>
</protein>
<sequence length="323" mass="35446" precursor="true">MFRLVPALAACALTLACSTTPEPAPLAVTSSDPWLPAFDELDLTGFATNRDVLTEYWGAHFAEFEATLCRFSGEQGAARMLDRSLRVDPEAPWHEELVEYGYDRLQGRDRFLEHVPGMLLASFDSGAGGQQPYGFAVSRLAGVERARNAGYDVDGVVRSLVRSEVGREFSREVWAAFQPTVERVQRTASPRIAPMVAELEALAARLHAAIRDVVVRDVAGITPTTRSATGELFVGPFIGTSIRPELALDISATPYLVRLTAGTIPDVETKERLLVRNHWLADYVLDLRKVEELAPLLEEAVTESTRLSAAIRAIVVEELERGA</sequence>
<evidence type="ECO:0000313" key="3">
    <source>
        <dbReference type="Proteomes" id="UP000319342"/>
    </source>
</evidence>
<accession>A0A518D3N4</accession>
<dbReference type="RefSeq" id="WP_145190616.1">
    <property type="nucleotide sequence ID" value="NZ_CP036290.1"/>
</dbReference>
<gene>
    <name evidence="2" type="ORF">Pla163_32130</name>
</gene>
<proteinExistence type="predicted"/>
<reference evidence="2 3" key="1">
    <citation type="submission" date="2019-02" db="EMBL/GenBank/DDBJ databases">
        <title>Deep-cultivation of Planctomycetes and their phenomic and genomic characterization uncovers novel biology.</title>
        <authorList>
            <person name="Wiegand S."/>
            <person name="Jogler M."/>
            <person name="Boedeker C."/>
            <person name="Pinto D."/>
            <person name="Vollmers J."/>
            <person name="Rivas-Marin E."/>
            <person name="Kohn T."/>
            <person name="Peeters S.H."/>
            <person name="Heuer A."/>
            <person name="Rast P."/>
            <person name="Oberbeckmann S."/>
            <person name="Bunk B."/>
            <person name="Jeske O."/>
            <person name="Meyerdierks A."/>
            <person name="Storesund J.E."/>
            <person name="Kallscheuer N."/>
            <person name="Luecker S."/>
            <person name="Lage O.M."/>
            <person name="Pohl T."/>
            <person name="Merkel B.J."/>
            <person name="Hornburger P."/>
            <person name="Mueller R.-W."/>
            <person name="Bruemmer F."/>
            <person name="Labrenz M."/>
            <person name="Spormann A.M."/>
            <person name="Op den Camp H."/>
            <person name="Overmann J."/>
            <person name="Amann R."/>
            <person name="Jetten M.S.M."/>
            <person name="Mascher T."/>
            <person name="Medema M.H."/>
            <person name="Devos D.P."/>
            <person name="Kaster A.-K."/>
            <person name="Ovreas L."/>
            <person name="Rohde M."/>
            <person name="Galperin M.Y."/>
            <person name="Jogler C."/>
        </authorList>
    </citation>
    <scope>NUCLEOTIDE SEQUENCE [LARGE SCALE GENOMIC DNA]</scope>
    <source>
        <strain evidence="2 3">Pla163</strain>
    </source>
</reference>
<evidence type="ECO:0000313" key="2">
    <source>
        <dbReference type="EMBL" id="QDU86064.1"/>
    </source>
</evidence>
<dbReference type="AlphaFoldDB" id="A0A518D3N4"/>
<feature type="chain" id="PRO_5021715631" description="Imelysin" evidence="1">
    <location>
        <begin position="24"/>
        <end position="323"/>
    </location>
</feature>
<keyword evidence="3" id="KW-1185">Reference proteome</keyword>
<organism evidence="2 3">
    <name type="scientific">Rohdeia mirabilis</name>
    <dbReference type="NCBI Taxonomy" id="2528008"/>
    <lineage>
        <taxon>Bacteria</taxon>
        <taxon>Pseudomonadati</taxon>
        <taxon>Planctomycetota</taxon>
        <taxon>Planctomycetia</taxon>
        <taxon>Planctomycetia incertae sedis</taxon>
        <taxon>Rohdeia</taxon>
    </lineage>
</organism>
<evidence type="ECO:0000256" key="1">
    <source>
        <dbReference type="SAM" id="SignalP"/>
    </source>
</evidence>
<dbReference type="Proteomes" id="UP000319342">
    <property type="component" value="Chromosome"/>
</dbReference>
<feature type="signal peptide" evidence="1">
    <location>
        <begin position="1"/>
        <end position="23"/>
    </location>
</feature>
<keyword evidence="1" id="KW-0732">Signal</keyword>
<dbReference type="EMBL" id="CP036290">
    <property type="protein sequence ID" value="QDU86064.1"/>
    <property type="molecule type" value="Genomic_DNA"/>
</dbReference>
<name>A0A518D3N4_9BACT</name>
<dbReference type="PROSITE" id="PS51257">
    <property type="entry name" value="PROKAR_LIPOPROTEIN"/>
    <property type="match status" value="1"/>
</dbReference>